<evidence type="ECO:0000259" key="2">
    <source>
        <dbReference type="Pfam" id="PF26626"/>
    </source>
</evidence>
<feature type="transmembrane region" description="Helical" evidence="1">
    <location>
        <begin position="188"/>
        <end position="211"/>
    </location>
</feature>
<dbReference type="Pfam" id="PF26626">
    <property type="entry name" value="DUF8201"/>
    <property type="match status" value="1"/>
</dbReference>
<dbReference type="InterPro" id="IPR058514">
    <property type="entry name" value="DUF8201"/>
</dbReference>
<feature type="transmembrane region" description="Helical" evidence="1">
    <location>
        <begin position="344"/>
        <end position="361"/>
    </location>
</feature>
<feature type="transmembrane region" description="Helical" evidence="1">
    <location>
        <begin position="41"/>
        <end position="74"/>
    </location>
</feature>
<evidence type="ECO:0000256" key="1">
    <source>
        <dbReference type="SAM" id="Phobius"/>
    </source>
</evidence>
<evidence type="ECO:0000313" key="4">
    <source>
        <dbReference type="Proteomes" id="UP000256686"/>
    </source>
</evidence>
<feature type="transmembrane region" description="Helical" evidence="1">
    <location>
        <begin position="223"/>
        <end position="248"/>
    </location>
</feature>
<keyword evidence="1" id="KW-0472">Membrane</keyword>
<organism evidence="3 4">
    <name type="scientific">Chryseobacterium pennae</name>
    <dbReference type="NCBI Taxonomy" id="2258962"/>
    <lineage>
        <taxon>Bacteria</taxon>
        <taxon>Pseudomonadati</taxon>
        <taxon>Bacteroidota</taxon>
        <taxon>Flavobacteriia</taxon>
        <taxon>Flavobacteriales</taxon>
        <taxon>Weeksellaceae</taxon>
        <taxon>Chryseobacterium group</taxon>
        <taxon>Chryseobacterium</taxon>
    </lineage>
</organism>
<reference evidence="4" key="1">
    <citation type="submission" date="2018-06" db="EMBL/GenBank/DDBJ databases">
        <authorList>
            <person name="Lum Nde A."/>
            <person name="Hugo C."/>
        </authorList>
    </citation>
    <scope>NUCLEOTIDE SEQUENCE [LARGE SCALE GENOMIC DNA]</scope>
    <source>
        <strain evidence="4">1_F178</strain>
    </source>
</reference>
<keyword evidence="1" id="KW-0812">Transmembrane</keyword>
<feature type="domain" description="DUF8201" evidence="2">
    <location>
        <begin position="1"/>
        <end position="396"/>
    </location>
</feature>
<dbReference type="NCBIfam" id="NF047510">
    <property type="entry name" value="LIC_10190_fam"/>
    <property type="match status" value="1"/>
</dbReference>
<dbReference type="EMBL" id="QNVT01000038">
    <property type="protein sequence ID" value="REC59464.1"/>
    <property type="molecule type" value="Genomic_DNA"/>
</dbReference>
<proteinExistence type="predicted"/>
<sequence>MILILFSTIFLLPVLLGLGKIMEKFSGILFQGISGKILSGIMGISLVWTVISFFTPLNIYVETISILLGILYFFKEKLYLEFYRFSKRDCFLTLFISIIILFTGAYYPYILDHFGYYVPTIKWLTEYGLIKGISNLDLTLGQMSVWHIFQAGFSNFSDPFLRINSILLIIYTLYSIEKKNWIHLCFIPILLFFSQSPSPDLPVIVFSLIILNEIISGNKNTSLLFAFSVFVFSIKPTMIWLPVLVFLCQTFIFKSNFKTLFFGSIILILFFIKNIWTFGYPVFPVSIGDFGFSWKPNDEILKTSSKYAVMKTYDMQYSYEEIKKFSTLEHIKNWFLLKGIKSKINIFFIVSLFTFSVFAWVKKKRLITLICISLWIKSILVLVFSAQYRFFIDVFFIIFFVLFYEYWDRKKSIAAFSVLSLFFISLLTFPGIIQKYIPSFQLGNFMAGFKKDQFYQPSVYYYQQFNNCKVGNLKFNVSRNYPYNFETPLPAISPSFIFDDVKAEIFPQPINKNDISKGFIWKRMTSGEKKEASAVINIIENTDK</sequence>
<feature type="transmembrane region" description="Helical" evidence="1">
    <location>
        <begin position="159"/>
        <end position="176"/>
    </location>
</feature>
<protein>
    <recommendedName>
        <fullName evidence="2">DUF8201 domain-containing protein</fullName>
    </recommendedName>
</protein>
<feature type="transmembrane region" description="Helical" evidence="1">
    <location>
        <begin position="260"/>
        <end position="283"/>
    </location>
</feature>
<keyword evidence="4" id="KW-1185">Reference proteome</keyword>
<dbReference type="Proteomes" id="UP000256686">
    <property type="component" value="Unassembled WGS sequence"/>
</dbReference>
<gene>
    <name evidence="3" type="ORF">DRF65_26080</name>
</gene>
<dbReference type="InterPro" id="IPR058065">
    <property type="entry name" value="LIC_10190-like"/>
</dbReference>
<evidence type="ECO:0000313" key="3">
    <source>
        <dbReference type="EMBL" id="REC59464.1"/>
    </source>
</evidence>
<comment type="caution">
    <text evidence="3">The sequence shown here is derived from an EMBL/GenBank/DDBJ whole genome shotgun (WGS) entry which is preliminary data.</text>
</comment>
<feature type="transmembrane region" description="Helical" evidence="1">
    <location>
        <begin position="90"/>
        <end position="109"/>
    </location>
</feature>
<keyword evidence="1" id="KW-1133">Transmembrane helix</keyword>
<accession>A0A3D9C101</accession>
<feature type="transmembrane region" description="Helical" evidence="1">
    <location>
        <begin position="366"/>
        <end position="384"/>
    </location>
</feature>
<name>A0A3D9C101_9FLAO</name>
<feature type="transmembrane region" description="Helical" evidence="1">
    <location>
        <begin position="390"/>
        <end position="407"/>
    </location>
</feature>
<dbReference type="AlphaFoldDB" id="A0A3D9C101"/>
<feature type="transmembrane region" description="Helical" evidence="1">
    <location>
        <begin position="414"/>
        <end position="433"/>
    </location>
</feature>